<keyword evidence="15" id="KW-0809">Transit peptide</keyword>
<keyword evidence="8" id="KW-0686">Riboflavin biosynthesis</keyword>
<keyword evidence="19" id="KW-0511">Multifunctional enzyme</keyword>
<dbReference type="GO" id="GO:0009231">
    <property type="term" value="P:riboflavin biosynthetic process"/>
    <property type="evidence" value="ECO:0007669"/>
    <property type="project" value="UniProtKB-UniPathway"/>
</dbReference>
<reference evidence="22" key="1">
    <citation type="submission" date="2015-07" db="EMBL/GenBank/DDBJ databases">
        <title>Transcriptome Assembly of Anthurium amnicola.</title>
        <authorList>
            <person name="Suzuki J."/>
        </authorList>
    </citation>
    <scope>NUCLEOTIDE SEQUENCE</scope>
</reference>
<keyword evidence="16" id="KW-0342">GTP-binding</keyword>
<dbReference type="SUPFAM" id="SSF142695">
    <property type="entry name" value="RibA-like"/>
    <property type="match status" value="1"/>
</dbReference>
<dbReference type="GO" id="GO:0008686">
    <property type="term" value="F:3,4-dihydroxy-2-butanone-4-phosphate synthase activity"/>
    <property type="evidence" value="ECO:0007669"/>
    <property type="project" value="InterPro"/>
</dbReference>
<dbReference type="HAMAP" id="MF_01283">
    <property type="entry name" value="RibBA"/>
    <property type="match status" value="1"/>
</dbReference>
<gene>
    <name evidence="22" type="primary">RIBBA_1</name>
    <name evidence="22" type="ORF">g.51231</name>
</gene>
<evidence type="ECO:0000313" key="22">
    <source>
        <dbReference type="EMBL" id="JAT48894.1"/>
    </source>
</evidence>
<evidence type="ECO:0000256" key="13">
    <source>
        <dbReference type="ARBA" id="ARBA00022833"/>
    </source>
</evidence>
<name>A0A1D1Y2N3_9ARAE</name>
<dbReference type="Pfam" id="PF00925">
    <property type="entry name" value="GTP_cyclohydro2"/>
    <property type="match status" value="1"/>
</dbReference>
<keyword evidence="10" id="KW-0479">Metal-binding</keyword>
<dbReference type="FunFam" id="3.40.50.10990:FF:000001">
    <property type="entry name" value="Riboflavin biosynthesis protein RibBA"/>
    <property type="match status" value="1"/>
</dbReference>
<dbReference type="NCBIfam" id="NF001591">
    <property type="entry name" value="PRK00393.1"/>
    <property type="match status" value="1"/>
</dbReference>
<sequence>MASTSSPISGVSCPVAADLSFSHRRCRHFQHVIGLHGLSRLGWVRRKVLRLESANLKQPTCAGIRVEASLVGQGASVNGAENLAGNGAAVSPKLLDDVAPMADGFFAEDDDELDLDRPSEGFSSIPEAIEDIRRGKFVIVVDDEDRENQGDLVMAASLVTPDAMAFIVRHGTGIVCVAMKGEDLERLWLPLMVSKEENEEKLRTAFTVSVDVKHGTTTGVSAKDRAKTILALSSPASKAEDFNRPGHIFPIKYREGGVLRRAGHTEASVDLAVLAGLPPVAVLCEIVDKDDGSMARLPKLLEIARHENLKIISIAALIRYRRKRDKLVERASVARLPIEWGNFQAYCYKSMLDGIEHIAMVKGDIGDGQDVLVRVHSECLTGDIFGSARCDCGKQLALAMELIEKAGRGILVYLRGHEGRGIGLGHKLRAYDLQDNGRDTVEANEELGLPVDSREYGIGAQILHDLGVRTMKLMTNNPSKYIGLKGYGLSVVGRVPLLTPITAENRRYLETKQAKMGHVYGPRFNGQLRDLFNGNGVGGKHVAS</sequence>
<keyword evidence="18" id="KW-0456">Lyase</keyword>
<evidence type="ECO:0000256" key="14">
    <source>
        <dbReference type="ARBA" id="ARBA00022842"/>
    </source>
</evidence>
<proteinExistence type="inferred from homology"/>
<dbReference type="InterPro" id="IPR000926">
    <property type="entry name" value="RibA"/>
</dbReference>
<evidence type="ECO:0000256" key="15">
    <source>
        <dbReference type="ARBA" id="ARBA00022946"/>
    </source>
</evidence>
<evidence type="ECO:0000256" key="10">
    <source>
        <dbReference type="ARBA" id="ARBA00022723"/>
    </source>
</evidence>
<dbReference type="GO" id="GO:0005525">
    <property type="term" value="F:GTP binding"/>
    <property type="evidence" value="ECO:0007669"/>
    <property type="project" value="UniProtKB-KW"/>
</dbReference>
<dbReference type="InterPro" id="IPR032677">
    <property type="entry name" value="GTP_cyclohydro_II"/>
</dbReference>
<dbReference type="HAMAP" id="MF_00179">
    <property type="entry name" value="RibA"/>
    <property type="match status" value="1"/>
</dbReference>
<dbReference type="InterPro" id="IPR016299">
    <property type="entry name" value="Riboflavin_synth_RibBA"/>
</dbReference>
<evidence type="ECO:0000256" key="2">
    <source>
        <dbReference type="ARBA" id="ARBA00004229"/>
    </source>
</evidence>
<keyword evidence="17" id="KW-0464">Manganese</keyword>
<evidence type="ECO:0000256" key="19">
    <source>
        <dbReference type="ARBA" id="ARBA00023268"/>
    </source>
</evidence>
<evidence type="ECO:0000256" key="6">
    <source>
        <dbReference type="ARBA" id="ARBA00008976"/>
    </source>
</evidence>
<evidence type="ECO:0000259" key="21">
    <source>
        <dbReference type="Pfam" id="PF00925"/>
    </source>
</evidence>
<evidence type="ECO:0000256" key="20">
    <source>
        <dbReference type="ARBA" id="ARBA00049295"/>
    </source>
</evidence>
<dbReference type="HAMAP" id="MF_00180">
    <property type="entry name" value="RibB"/>
    <property type="match status" value="1"/>
</dbReference>
<evidence type="ECO:0000256" key="7">
    <source>
        <dbReference type="ARBA" id="ARBA00022528"/>
    </source>
</evidence>
<dbReference type="SUPFAM" id="SSF55821">
    <property type="entry name" value="YrdC/RibB"/>
    <property type="match status" value="1"/>
</dbReference>
<keyword evidence="14" id="KW-0460">Magnesium</keyword>
<accession>A0A1D1Y2N3</accession>
<dbReference type="UniPathway" id="UPA00275">
    <property type="reaction ID" value="UER00400"/>
</dbReference>
<dbReference type="Pfam" id="PF00926">
    <property type="entry name" value="DHBP_synthase"/>
    <property type="match status" value="1"/>
</dbReference>
<comment type="similarity">
    <text evidence="6">In the C-terminal section; belongs to the GTP cyclohydrolase II family.</text>
</comment>
<keyword evidence="7" id="KW-0150">Chloroplast</keyword>
<comment type="subcellular location">
    <subcellularLocation>
        <location evidence="2">Plastid</location>
        <location evidence="2">Chloroplast</location>
    </subcellularLocation>
</comment>
<dbReference type="GO" id="GO:0003935">
    <property type="term" value="F:GTP cyclohydrolase II activity"/>
    <property type="evidence" value="ECO:0007669"/>
    <property type="project" value="UniProtKB-EC"/>
</dbReference>
<evidence type="ECO:0000256" key="18">
    <source>
        <dbReference type="ARBA" id="ARBA00023239"/>
    </source>
</evidence>
<dbReference type="NCBIfam" id="NF006803">
    <property type="entry name" value="PRK09311.1"/>
    <property type="match status" value="1"/>
</dbReference>
<dbReference type="NCBIfam" id="TIGR00506">
    <property type="entry name" value="ribB"/>
    <property type="match status" value="1"/>
</dbReference>
<comment type="similarity">
    <text evidence="5">In the N-terminal section; belongs to the DHBP synthase family.</text>
</comment>
<comment type="cofactor">
    <cofactor evidence="1">
        <name>Zn(2+)</name>
        <dbReference type="ChEBI" id="CHEBI:29105"/>
    </cofactor>
</comment>
<dbReference type="NCBIfam" id="TIGR00505">
    <property type="entry name" value="ribA"/>
    <property type="match status" value="1"/>
</dbReference>
<organism evidence="22">
    <name type="scientific">Anthurium amnicola</name>
    <dbReference type="NCBI Taxonomy" id="1678845"/>
    <lineage>
        <taxon>Eukaryota</taxon>
        <taxon>Viridiplantae</taxon>
        <taxon>Streptophyta</taxon>
        <taxon>Embryophyta</taxon>
        <taxon>Tracheophyta</taxon>
        <taxon>Spermatophyta</taxon>
        <taxon>Magnoliopsida</taxon>
        <taxon>Liliopsida</taxon>
        <taxon>Araceae</taxon>
        <taxon>Pothoideae</taxon>
        <taxon>Potheae</taxon>
        <taxon>Anthurium</taxon>
    </lineage>
</organism>
<dbReference type="InterPro" id="IPR036144">
    <property type="entry name" value="RibA-like_sf"/>
</dbReference>
<evidence type="ECO:0000256" key="16">
    <source>
        <dbReference type="ARBA" id="ARBA00023134"/>
    </source>
</evidence>
<evidence type="ECO:0000256" key="11">
    <source>
        <dbReference type="ARBA" id="ARBA00022741"/>
    </source>
</evidence>
<comment type="pathway">
    <text evidence="3">Cofactor biosynthesis; riboflavin biosynthesis; 5-amino-6-(D-ribitylamino)uracil from GTP: step 1/4.</text>
</comment>
<evidence type="ECO:0000256" key="3">
    <source>
        <dbReference type="ARBA" id="ARBA00004853"/>
    </source>
</evidence>
<dbReference type="Gene3D" id="3.40.50.10990">
    <property type="entry name" value="GTP cyclohydrolase II"/>
    <property type="match status" value="1"/>
</dbReference>
<keyword evidence="11" id="KW-0547">Nucleotide-binding</keyword>
<dbReference type="EMBL" id="GDJX01019042">
    <property type="protein sequence ID" value="JAT48894.1"/>
    <property type="molecule type" value="Transcribed_RNA"/>
</dbReference>
<dbReference type="CDD" id="cd00641">
    <property type="entry name" value="GTP_cyclohydro2"/>
    <property type="match status" value="1"/>
</dbReference>
<evidence type="ECO:0000256" key="9">
    <source>
        <dbReference type="ARBA" id="ARBA00022640"/>
    </source>
</evidence>
<evidence type="ECO:0000256" key="17">
    <source>
        <dbReference type="ARBA" id="ARBA00023211"/>
    </source>
</evidence>
<evidence type="ECO:0000256" key="8">
    <source>
        <dbReference type="ARBA" id="ARBA00022619"/>
    </source>
</evidence>
<protein>
    <submittedName>
        <fullName evidence="22">Riboflavin biosynthesis protein ribBA, chloroplastic</fullName>
    </submittedName>
</protein>
<dbReference type="AlphaFoldDB" id="A0A1D1Y2N3"/>
<dbReference type="PANTHER" id="PTHR21327">
    <property type="entry name" value="GTP CYCLOHYDROLASE II-RELATED"/>
    <property type="match status" value="1"/>
</dbReference>
<evidence type="ECO:0000256" key="1">
    <source>
        <dbReference type="ARBA" id="ARBA00001947"/>
    </source>
</evidence>
<dbReference type="GO" id="GO:0046872">
    <property type="term" value="F:metal ion binding"/>
    <property type="evidence" value="ECO:0007669"/>
    <property type="project" value="UniProtKB-KW"/>
</dbReference>
<dbReference type="PANTHER" id="PTHR21327:SF18">
    <property type="entry name" value="3,4-DIHYDROXY-2-BUTANONE 4-PHOSPHATE SYNTHASE"/>
    <property type="match status" value="1"/>
</dbReference>
<dbReference type="FunFam" id="3.90.870.10:FF:000005">
    <property type="entry name" value="Bifunctional riboflavin biosynthesis protein RIBA 1 chloroplastic"/>
    <property type="match status" value="1"/>
</dbReference>
<dbReference type="Gene3D" id="3.90.870.10">
    <property type="entry name" value="DHBP synthase"/>
    <property type="match status" value="1"/>
</dbReference>
<comment type="catalytic activity">
    <reaction evidence="20">
        <text>GTP + 4 H2O = 2,5-diamino-6-hydroxy-4-(5-phosphoribosylamino)-pyrimidine + formate + 2 phosphate + 3 H(+)</text>
        <dbReference type="Rhea" id="RHEA:23704"/>
        <dbReference type="ChEBI" id="CHEBI:15377"/>
        <dbReference type="ChEBI" id="CHEBI:15378"/>
        <dbReference type="ChEBI" id="CHEBI:15740"/>
        <dbReference type="ChEBI" id="CHEBI:37565"/>
        <dbReference type="ChEBI" id="CHEBI:43474"/>
        <dbReference type="ChEBI" id="CHEBI:58614"/>
        <dbReference type="EC" id="3.5.4.25"/>
    </reaction>
</comment>
<dbReference type="InterPro" id="IPR000422">
    <property type="entry name" value="DHBP_synthase_RibB"/>
</dbReference>
<feature type="domain" description="GTP cyclohydrolase II" evidence="21">
    <location>
        <begin position="330"/>
        <end position="496"/>
    </location>
</feature>
<comment type="pathway">
    <text evidence="4">Cofactor biosynthesis; riboflavin biosynthesis; 2-hydroxy-3-oxobutyl phosphate from D-ribulose 5-phosphate: step 1/1.</text>
</comment>
<evidence type="ECO:0000256" key="4">
    <source>
        <dbReference type="ARBA" id="ARBA00004904"/>
    </source>
</evidence>
<evidence type="ECO:0000256" key="5">
    <source>
        <dbReference type="ARBA" id="ARBA00005520"/>
    </source>
</evidence>
<evidence type="ECO:0000256" key="12">
    <source>
        <dbReference type="ARBA" id="ARBA00022801"/>
    </source>
</evidence>
<keyword evidence="13" id="KW-0862">Zinc</keyword>
<dbReference type="InterPro" id="IPR017945">
    <property type="entry name" value="DHBP_synth_RibB-like_a/b_dom"/>
</dbReference>
<keyword evidence="12" id="KW-0378">Hydrolase</keyword>
<dbReference type="GO" id="GO:0009507">
    <property type="term" value="C:chloroplast"/>
    <property type="evidence" value="ECO:0007669"/>
    <property type="project" value="UniProtKB-SubCell"/>
</dbReference>
<keyword evidence="9" id="KW-0934">Plastid</keyword>